<dbReference type="PANTHER" id="PTHR34146">
    <property type="entry name" value="POLYNUCLEOTIDYL TRANSFERASE, RIBONUCLEASE H-LIKE SUPERFAMILY PROTEIN-RELATED"/>
    <property type="match status" value="1"/>
</dbReference>
<dbReference type="AlphaFoldDB" id="A0A8S9IEI0"/>
<feature type="domain" description="RNase H type-1" evidence="1">
    <location>
        <begin position="59"/>
        <end position="173"/>
    </location>
</feature>
<dbReference type="Pfam" id="PF13456">
    <property type="entry name" value="RVT_3"/>
    <property type="match status" value="1"/>
</dbReference>
<sequence length="202" mass="22502">MGIAGNTRSPDTTRLDQDTMLQSNRGDTRALTRGHSRKREWLLNVSLADLNGSSDTCQVDGSWAASDEWMGMGFVILEAEEEILQGQICTHRAQSPIHAEAEGIIWAMKEARARGLDDINFASDCQQLMNRDEVWPALTTELDEIKYLLSKFQSVVLTFLLRSCNIRADSLAKGGRSRAHCFAVVNSLVPFLPALEARHEEP</sequence>
<evidence type="ECO:0000313" key="3">
    <source>
        <dbReference type="Proteomes" id="UP000712281"/>
    </source>
</evidence>
<dbReference type="Gene3D" id="3.30.420.10">
    <property type="entry name" value="Ribonuclease H-like superfamily/Ribonuclease H"/>
    <property type="match status" value="1"/>
</dbReference>
<reference evidence="2" key="1">
    <citation type="submission" date="2019-12" db="EMBL/GenBank/DDBJ databases">
        <title>Genome sequencing and annotation of Brassica cretica.</title>
        <authorList>
            <person name="Studholme D.J."/>
            <person name="Sarris P.F."/>
        </authorList>
    </citation>
    <scope>NUCLEOTIDE SEQUENCE</scope>
    <source>
        <strain evidence="2">PFS-001/15</strain>
        <tissue evidence="2">Leaf</tissue>
    </source>
</reference>
<evidence type="ECO:0000259" key="1">
    <source>
        <dbReference type="Pfam" id="PF13456"/>
    </source>
</evidence>
<organism evidence="2 3">
    <name type="scientific">Brassica cretica</name>
    <name type="common">Mustard</name>
    <dbReference type="NCBI Taxonomy" id="69181"/>
    <lineage>
        <taxon>Eukaryota</taxon>
        <taxon>Viridiplantae</taxon>
        <taxon>Streptophyta</taxon>
        <taxon>Embryophyta</taxon>
        <taxon>Tracheophyta</taxon>
        <taxon>Spermatophyta</taxon>
        <taxon>Magnoliopsida</taxon>
        <taxon>eudicotyledons</taxon>
        <taxon>Gunneridae</taxon>
        <taxon>Pentapetalae</taxon>
        <taxon>rosids</taxon>
        <taxon>malvids</taxon>
        <taxon>Brassicales</taxon>
        <taxon>Brassicaceae</taxon>
        <taxon>Brassiceae</taxon>
        <taxon>Brassica</taxon>
    </lineage>
</organism>
<dbReference type="InterPro" id="IPR036397">
    <property type="entry name" value="RNaseH_sf"/>
</dbReference>
<dbReference type="InterPro" id="IPR012337">
    <property type="entry name" value="RNaseH-like_sf"/>
</dbReference>
<dbReference type="CDD" id="cd06222">
    <property type="entry name" value="RNase_H_like"/>
    <property type="match status" value="1"/>
</dbReference>
<dbReference type="PANTHER" id="PTHR34146:SF3">
    <property type="entry name" value="POLYNUCLEOTIDYL TRANSFERASE, RIBONUCLEASE H-LIKE SUPERFAMILY PROTEIN"/>
    <property type="match status" value="1"/>
</dbReference>
<dbReference type="InterPro" id="IPR002156">
    <property type="entry name" value="RNaseH_domain"/>
</dbReference>
<comment type="caution">
    <text evidence="2">The sequence shown here is derived from an EMBL/GenBank/DDBJ whole genome shotgun (WGS) entry which is preliminary data.</text>
</comment>
<gene>
    <name evidence="2" type="ORF">F2Q68_00025155</name>
</gene>
<dbReference type="GO" id="GO:0004523">
    <property type="term" value="F:RNA-DNA hybrid ribonuclease activity"/>
    <property type="evidence" value="ECO:0007669"/>
    <property type="project" value="InterPro"/>
</dbReference>
<proteinExistence type="predicted"/>
<dbReference type="Proteomes" id="UP000712281">
    <property type="component" value="Unassembled WGS sequence"/>
</dbReference>
<dbReference type="EMBL" id="QGKW02001911">
    <property type="protein sequence ID" value="KAF2567696.1"/>
    <property type="molecule type" value="Genomic_DNA"/>
</dbReference>
<dbReference type="SUPFAM" id="SSF53098">
    <property type="entry name" value="Ribonuclease H-like"/>
    <property type="match status" value="1"/>
</dbReference>
<dbReference type="InterPro" id="IPR044730">
    <property type="entry name" value="RNase_H-like_dom_plant"/>
</dbReference>
<name>A0A8S9IEI0_BRACR</name>
<accession>A0A8S9IEI0</accession>
<dbReference type="GO" id="GO:0003676">
    <property type="term" value="F:nucleic acid binding"/>
    <property type="evidence" value="ECO:0007669"/>
    <property type="project" value="InterPro"/>
</dbReference>
<protein>
    <recommendedName>
        <fullName evidence="1">RNase H type-1 domain-containing protein</fullName>
    </recommendedName>
</protein>
<evidence type="ECO:0000313" key="2">
    <source>
        <dbReference type="EMBL" id="KAF2567696.1"/>
    </source>
</evidence>